<keyword evidence="5 6" id="KW-0472">Membrane</keyword>
<accession>A0A0G4Q6V6</accession>
<feature type="transmembrane region" description="Helical" evidence="6">
    <location>
        <begin position="259"/>
        <end position="279"/>
    </location>
</feature>
<reference evidence="8" key="1">
    <citation type="submission" date="2015-06" db="EMBL/GenBank/DDBJ databases">
        <authorList>
            <person name="Urmite Genomes"/>
        </authorList>
    </citation>
    <scope>NUCLEOTIDE SEQUENCE [LARGE SCALE GENOMIC DNA]</scope>
    <source>
        <strain evidence="8">CSUR P1867</strain>
    </source>
</reference>
<evidence type="ECO:0000256" key="6">
    <source>
        <dbReference type="SAM" id="Phobius"/>
    </source>
</evidence>
<name>A0A0G4Q6V6_9GAMM</name>
<feature type="transmembrane region" description="Helical" evidence="6">
    <location>
        <begin position="20"/>
        <end position="37"/>
    </location>
</feature>
<dbReference type="InterPro" id="IPR031312">
    <property type="entry name" value="Na/sul_symport_CS"/>
</dbReference>
<feature type="transmembrane region" description="Helical" evidence="6">
    <location>
        <begin position="49"/>
        <end position="78"/>
    </location>
</feature>
<keyword evidence="2" id="KW-0813">Transport</keyword>
<dbReference type="EMBL" id="CVRY01000003">
    <property type="protein sequence ID" value="CRL61550.1"/>
    <property type="molecule type" value="Genomic_DNA"/>
</dbReference>
<dbReference type="GO" id="GO:0005886">
    <property type="term" value="C:plasma membrane"/>
    <property type="evidence" value="ECO:0007669"/>
    <property type="project" value="TreeGrafter"/>
</dbReference>
<feature type="transmembrane region" description="Helical" evidence="6">
    <location>
        <begin position="380"/>
        <end position="398"/>
    </location>
</feature>
<dbReference type="InterPro" id="IPR001898">
    <property type="entry name" value="SLC13A/DASS"/>
</dbReference>
<dbReference type="NCBIfam" id="TIGR00785">
    <property type="entry name" value="dass"/>
    <property type="match status" value="1"/>
</dbReference>
<comment type="subcellular location">
    <subcellularLocation>
        <location evidence="1">Membrane</location>
        <topology evidence="1">Multi-pass membrane protein</topology>
    </subcellularLocation>
</comment>
<dbReference type="CDD" id="cd01115">
    <property type="entry name" value="SLC13_permease"/>
    <property type="match status" value="1"/>
</dbReference>
<feature type="transmembrane region" description="Helical" evidence="6">
    <location>
        <begin position="176"/>
        <end position="198"/>
    </location>
</feature>
<feature type="transmembrane region" description="Helical" evidence="6">
    <location>
        <begin position="218"/>
        <end position="238"/>
    </location>
</feature>
<dbReference type="Proteomes" id="UP000183920">
    <property type="component" value="Unassembled WGS sequence"/>
</dbReference>
<evidence type="ECO:0000313" key="8">
    <source>
        <dbReference type="Proteomes" id="UP000183920"/>
    </source>
</evidence>
<evidence type="ECO:0000256" key="5">
    <source>
        <dbReference type="ARBA" id="ARBA00023136"/>
    </source>
</evidence>
<gene>
    <name evidence="7" type="primary">sdcS_2</name>
    <name evidence="7" type="ORF">BN1804_01526</name>
</gene>
<feature type="transmembrane region" description="Helical" evidence="6">
    <location>
        <begin position="291"/>
        <end position="309"/>
    </location>
</feature>
<dbReference type="AlphaFoldDB" id="A0A0G4Q6V6"/>
<protein>
    <submittedName>
        <fullName evidence="7">Sodium-dependent dicarboxylate transporter SdcS</fullName>
    </submittedName>
</protein>
<evidence type="ECO:0000313" key="7">
    <source>
        <dbReference type="EMBL" id="CRL61550.1"/>
    </source>
</evidence>
<dbReference type="RefSeq" id="WP_072063586.1">
    <property type="nucleotide sequence ID" value="NZ_CVRY01000003.1"/>
</dbReference>
<evidence type="ECO:0000256" key="2">
    <source>
        <dbReference type="ARBA" id="ARBA00022448"/>
    </source>
</evidence>
<keyword evidence="3 6" id="KW-0812">Transmembrane</keyword>
<feature type="transmembrane region" description="Helical" evidence="6">
    <location>
        <begin position="439"/>
        <end position="459"/>
    </location>
</feature>
<feature type="transmembrane region" description="Helical" evidence="6">
    <location>
        <begin position="355"/>
        <end position="373"/>
    </location>
</feature>
<feature type="transmembrane region" description="Helical" evidence="6">
    <location>
        <begin position="321"/>
        <end position="343"/>
    </location>
</feature>
<dbReference type="Pfam" id="PF00939">
    <property type="entry name" value="Na_sulph_symp"/>
    <property type="match status" value="1"/>
</dbReference>
<feature type="transmembrane region" description="Helical" evidence="6">
    <location>
        <begin position="90"/>
        <end position="108"/>
    </location>
</feature>
<feature type="transmembrane region" description="Helical" evidence="6">
    <location>
        <begin position="404"/>
        <end position="427"/>
    </location>
</feature>
<evidence type="ECO:0000256" key="3">
    <source>
        <dbReference type="ARBA" id="ARBA00022692"/>
    </source>
</evidence>
<sequence length="460" mass="49501">MDASNLAPSAKSSPINKRGLIILAIDVVLLLLLLEFLPYDPKANAGLALMVFVGVLWLTEAIHVTITALFIPILAVVLGLMNTNESLKSFANPIIFLFFGGFALATALHIQGLDRLIANRLLMIAKGKLSIAVLLLFGVTALLSMWISNTATAAMMLPLVLGILSNLDIRSERNTFVFVLLGVAYSASIGGLGTLVGSPPNAIAAAQLNLDFITWMKYGIPVMLVMLPVMFIVMYLMLRPNLKHKFDLKLEVLEWNNKRVITMIIFLITVFCWIFSSFISSAFGGVKDLDTVIAVSAAIVIGVTGVASWSQIQENTEWGVLMLFGGGLTLSAILQSSGASLVMADFMKDTFGNSHWFVIILAVTAFIIVLTEFTSNTASAALLVPIFATVAQALGMPVMALTMIIGIGASCAFMLPVATPPNAIVFGSGYIKQTEMVRVGGVLNLVSILVISLFAWFFWL</sequence>
<dbReference type="PROSITE" id="PS01271">
    <property type="entry name" value="NA_SULFATE"/>
    <property type="match status" value="1"/>
</dbReference>
<dbReference type="GO" id="GO:0015141">
    <property type="term" value="F:succinate transmembrane transporter activity"/>
    <property type="evidence" value="ECO:0007669"/>
    <property type="project" value="UniProtKB-ARBA"/>
</dbReference>
<dbReference type="PANTHER" id="PTHR10283:SF82">
    <property type="entry name" value="SOLUTE CARRIER FAMILY 13 MEMBER 2"/>
    <property type="match status" value="1"/>
</dbReference>
<evidence type="ECO:0000256" key="4">
    <source>
        <dbReference type="ARBA" id="ARBA00022989"/>
    </source>
</evidence>
<organism evidence="7 8">
    <name type="scientific">Proteus penneri</name>
    <dbReference type="NCBI Taxonomy" id="102862"/>
    <lineage>
        <taxon>Bacteria</taxon>
        <taxon>Pseudomonadati</taxon>
        <taxon>Pseudomonadota</taxon>
        <taxon>Gammaproteobacteria</taxon>
        <taxon>Enterobacterales</taxon>
        <taxon>Morganellaceae</taxon>
        <taxon>Proteus</taxon>
    </lineage>
</organism>
<keyword evidence="4 6" id="KW-1133">Transmembrane helix</keyword>
<dbReference type="PANTHER" id="PTHR10283">
    <property type="entry name" value="SOLUTE CARRIER FAMILY 13 MEMBER"/>
    <property type="match status" value="1"/>
</dbReference>
<proteinExistence type="predicted"/>
<feature type="transmembrane region" description="Helical" evidence="6">
    <location>
        <begin position="153"/>
        <end position="169"/>
    </location>
</feature>
<evidence type="ECO:0000256" key="1">
    <source>
        <dbReference type="ARBA" id="ARBA00004141"/>
    </source>
</evidence>